<comment type="caution">
    <text evidence="1">The sequence shown here is derived from an EMBL/GenBank/DDBJ whole genome shotgun (WGS) entry which is preliminary data.</text>
</comment>
<dbReference type="Proteomes" id="UP001500507">
    <property type="component" value="Unassembled WGS sequence"/>
</dbReference>
<keyword evidence="2" id="KW-1185">Reference proteome</keyword>
<name>A0ABP3XWQ1_9FLAO</name>
<reference evidence="2" key="1">
    <citation type="journal article" date="2019" name="Int. J. Syst. Evol. Microbiol.">
        <title>The Global Catalogue of Microorganisms (GCM) 10K type strain sequencing project: providing services to taxonomists for standard genome sequencing and annotation.</title>
        <authorList>
            <consortium name="The Broad Institute Genomics Platform"/>
            <consortium name="The Broad Institute Genome Sequencing Center for Infectious Disease"/>
            <person name="Wu L."/>
            <person name="Ma J."/>
        </authorList>
    </citation>
    <scope>NUCLEOTIDE SEQUENCE [LARGE SCALE GENOMIC DNA]</scope>
    <source>
        <strain evidence="2">JCM 16082</strain>
    </source>
</reference>
<proteinExistence type="predicted"/>
<evidence type="ECO:0000313" key="2">
    <source>
        <dbReference type="Proteomes" id="UP001500507"/>
    </source>
</evidence>
<sequence>MDNIKDKKLRILEKVANVSDEYIFERILSILEEEESNKVPKEHYDILREDHEKYLKGKLELSSWNDVQKRIEKKYGF</sequence>
<gene>
    <name evidence="1" type="ORF">GCM10009117_19890</name>
</gene>
<organism evidence="1 2">
    <name type="scientific">Gangjinia marincola</name>
    <dbReference type="NCBI Taxonomy" id="578463"/>
    <lineage>
        <taxon>Bacteria</taxon>
        <taxon>Pseudomonadati</taxon>
        <taxon>Bacteroidota</taxon>
        <taxon>Flavobacteriia</taxon>
        <taxon>Flavobacteriales</taxon>
        <taxon>Flavobacteriaceae</taxon>
        <taxon>Gangjinia</taxon>
    </lineage>
</organism>
<dbReference type="RefSeq" id="WP_343766876.1">
    <property type="nucleotide sequence ID" value="NZ_BAAAFG010000015.1"/>
</dbReference>
<protein>
    <submittedName>
        <fullName evidence="1">Uncharacterized protein</fullName>
    </submittedName>
</protein>
<evidence type="ECO:0000313" key="1">
    <source>
        <dbReference type="EMBL" id="GAA0872842.1"/>
    </source>
</evidence>
<accession>A0ABP3XWQ1</accession>
<dbReference type="EMBL" id="BAAAFG010000015">
    <property type="protein sequence ID" value="GAA0872842.1"/>
    <property type="molecule type" value="Genomic_DNA"/>
</dbReference>